<keyword evidence="1" id="KW-0805">Transcription regulation</keyword>
<dbReference type="InterPro" id="IPR026881">
    <property type="entry name" value="WYL_dom"/>
</dbReference>
<dbReference type="InterPro" id="IPR036390">
    <property type="entry name" value="WH_DNA-bd_sf"/>
</dbReference>
<reference evidence="6" key="1">
    <citation type="journal article" date="2019" name="Int. J. Syst. Evol. Microbiol.">
        <title>The Global Catalogue of Microorganisms (GCM) 10K type strain sequencing project: providing services to taxonomists for standard genome sequencing and annotation.</title>
        <authorList>
            <consortium name="The Broad Institute Genomics Platform"/>
            <consortium name="The Broad Institute Genome Sequencing Center for Infectious Disease"/>
            <person name="Wu L."/>
            <person name="Ma J."/>
        </authorList>
    </citation>
    <scope>NUCLEOTIDE SEQUENCE [LARGE SCALE GENOMIC DNA]</scope>
    <source>
        <strain evidence="6">CGMCC 4.7330</strain>
    </source>
</reference>
<dbReference type="EMBL" id="JBHSAX010000007">
    <property type="protein sequence ID" value="MFC3961886.1"/>
    <property type="molecule type" value="Genomic_DNA"/>
</dbReference>
<evidence type="ECO:0000259" key="4">
    <source>
        <dbReference type="PROSITE" id="PS51000"/>
    </source>
</evidence>
<protein>
    <submittedName>
        <fullName evidence="5">Helix-turn-helix transcriptional regulator</fullName>
    </submittedName>
</protein>
<dbReference type="PROSITE" id="PS00894">
    <property type="entry name" value="HTH_DEOR_1"/>
    <property type="match status" value="1"/>
</dbReference>
<dbReference type="InterPro" id="IPR057727">
    <property type="entry name" value="WCX_dom"/>
</dbReference>
<dbReference type="InterPro" id="IPR051534">
    <property type="entry name" value="CBASS_pafABC_assoc_protein"/>
</dbReference>
<dbReference type="Pfam" id="PF13280">
    <property type="entry name" value="WYL"/>
    <property type="match status" value="1"/>
</dbReference>
<dbReference type="Proteomes" id="UP001595696">
    <property type="component" value="Unassembled WGS sequence"/>
</dbReference>
<dbReference type="PIRSF" id="PIRSF016838">
    <property type="entry name" value="PafC"/>
    <property type="match status" value="1"/>
</dbReference>
<evidence type="ECO:0000256" key="2">
    <source>
        <dbReference type="ARBA" id="ARBA00023125"/>
    </source>
</evidence>
<dbReference type="InterPro" id="IPR018356">
    <property type="entry name" value="Tscrpt_reg_HTH_DeoR_CS"/>
</dbReference>
<evidence type="ECO:0000313" key="5">
    <source>
        <dbReference type="EMBL" id="MFC3961886.1"/>
    </source>
</evidence>
<organism evidence="5 6">
    <name type="scientific">Nocardia jiangsuensis</name>
    <dbReference type="NCBI Taxonomy" id="1691563"/>
    <lineage>
        <taxon>Bacteria</taxon>
        <taxon>Bacillati</taxon>
        <taxon>Actinomycetota</taxon>
        <taxon>Actinomycetes</taxon>
        <taxon>Mycobacteriales</taxon>
        <taxon>Nocardiaceae</taxon>
        <taxon>Nocardia</taxon>
    </lineage>
</organism>
<dbReference type="PANTHER" id="PTHR34580">
    <property type="match status" value="1"/>
</dbReference>
<comment type="caution">
    <text evidence="5">The sequence shown here is derived from an EMBL/GenBank/DDBJ whole genome shotgun (WGS) entry which is preliminary data.</text>
</comment>
<name>A0ABV8DPK8_9NOCA</name>
<feature type="domain" description="HTH deoR-type" evidence="4">
    <location>
        <begin position="4"/>
        <end position="59"/>
    </location>
</feature>
<dbReference type="Pfam" id="PF25583">
    <property type="entry name" value="WCX"/>
    <property type="match status" value="1"/>
</dbReference>
<keyword evidence="2" id="KW-0238">DNA-binding</keyword>
<gene>
    <name evidence="5" type="ORF">ACFO0B_07790</name>
</gene>
<keyword evidence="3" id="KW-0804">Transcription</keyword>
<evidence type="ECO:0000256" key="3">
    <source>
        <dbReference type="ARBA" id="ARBA00023163"/>
    </source>
</evidence>
<dbReference type="InterPro" id="IPR036388">
    <property type="entry name" value="WH-like_DNA-bd_sf"/>
</dbReference>
<evidence type="ECO:0000256" key="1">
    <source>
        <dbReference type="ARBA" id="ARBA00023015"/>
    </source>
</evidence>
<accession>A0ABV8DPK8</accession>
<dbReference type="PROSITE" id="PS52050">
    <property type="entry name" value="WYL"/>
    <property type="match status" value="1"/>
</dbReference>
<dbReference type="RefSeq" id="WP_378611643.1">
    <property type="nucleotide sequence ID" value="NZ_JBHSAX010000007.1"/>
</dbReference>
<sequence>MNDPSARLLRLLGLLQTPRDWPGTELAARLGVSARTVRRDIERLRGLGYPVHATQGSVGYRLAAGATVPPLLLDDEEALAVAVGLRTVTGGTVSGIEEASLRALAKLEQVLPSRLRHRLTALQRSMVRVSGSGPRVDPNVLIAISEATHRRERLRFDYRDRAGAATIRDVEPEAVVNFSRHWYLVGWDTDRADWRSFRVDRLHPRIPTGPRFTPRELPGGDVVAYLSQRLSADAWPHRAVVTLHASAEHLADRIWPGMGTLEAVDDTRCLLHLGADSPAALTWMLTAVDVDFTVDGPPELVAAVRALGDRCLAAIAGQDRH</sequence>
<evidence type="ECO:0000313" key="6">
    <source>
        <dbReference type="Proteomes" id="UP001595696"/>
    </source>
</evidence>
<dbReference type="InterPro" id="IPR013196">
    <property type="entry name" value="HTH_11"/>
</dbReference>
<dbReference type="PROSITE" id="PS51000">
    <property type="entry name" value="HTH_DEOR_2"/>
    <property type="match status" value="1"/>
</dbReference>
<dbReference type="Pfam" id="PF08279">
    <property type="entry name" value="HTH_11"/>
    <property type="match status" value="1"/>
</dbReference>
<keyword evidence="6" id="KW-1185">Reference proteome</keyword>
<dbReference type="InterPro" id="IPR028349">
    <property type="entry name" value="PafC-like"/>
</dbReference>
<dbReference type="Gene3D" id="1.10.10.10">
    <property type="entry name" value="Winged helix-like DNA-binding domain superfamily/Winged helix DNA-binding domain"/>
    <property type="match status" value="1"/>
</dbReference>
<dbReference type="InterPro" id="IPR001034">
    <property type="entry name" value="DeoR_HTH"/>
</dbReference>
<dbReference type="SUPFAM" id="SSF46785">
    <property type="entry name" value="Winged helix' DNA-binding domain"/>
    <property type="match status" value="1"/>
</dbReference>
<proteinExistence type="predicted"/>
<dbReference type="PANTHER" id="PTHR34580:SF3">
    <property type="entry name" value="PROTEIN PAFB"/>
    <property type="match status" value="1"/>
</dbReference>